<protein>
    <submittedName>
        <fullName evidence="1">Uncharacterized protein</fullName>
    </submittedName>
</protein>
<organism evidence="1 2">
    <name type="scientific">Aldrovandia affinis</name>
    <dbReference type="NCBI Taxonomy" id="143900"/>
    <lineage>
        <taxon>Eukaryota</taxon>
        <taxon>Metazoa</taxon>
        <taxon>Chordata</taxon>
        <taxon>Craniata</taxon>
        <taxon>Vertebrata</taxon>
        <taxon>Euteleostomi</taxon>
        <taxon>Actinopterygii</taxon>
        <taxon>Neopterygii</taxon>
        <taxon>Teleostei</taxon>
        <taxon>Notacanthiformes</taxon>
        <taxon>Halosauridae</taxon>
        <taxon>Aldrovandia</taxon>
    </lineage>
</organism>
<dbReference type="EMBL" id="JAINUG010000046">
    <property type="protein sequence ID" value="KAJ8405837.1"/>
    <property type="molecule type" value="Genomic_DNA"/>
</dbReference>
<sequence length="70" mass="8112">MSPCSCASARQLQRDSDTKHNMERLAVYIPALLEPWQFCESVIFEWTGPRCSWDGLPDRSHHFQFRALSA</sequence>
<keyword evidence="2" id="KW-1185">Reference proteome</keyword>
<dbReference type="AlphaFoldDB" id="A0AAD7WQS6"/>
<proteinExistence type="predicted"/>
<evidence type="ECO:0000313" key="2">
    <source>
        <dbReference type="Proteomes" id="UP001221898"/>
    </source>
</evidence>
<gene>
    <name evidence="1" type="ORF">AAFF_G00312740</name>
</gene>
<reference evidence="1" key="1">
    <citation type="journal article" date="2023" name="Science">
        <title>Genome structures resolve the early diversification of teleost fishes.</title>
        <authorList>
            <person name="Parey E."/>
            <person name="Louis A."/>
            <person name="Montfort J."/>
            <person name="Bouchez O."/>
            <person name="Roques C."/>
            <person name="Iampietro C."/>
            <person name="Lluch J."/>
            <person name="Castinel A."/>
            <person name="Donnadieu C."/>
            <person name="Desvignes T."/>
            <person name="Floi Bucao C."/>
            <person name="Jouanno E."/>
            <person name="Wen M."/>
            <person name="Mejri S."/>
            <person name="Dirks R."/>
            <person name="Jansen H."/>
            <person name="Henkel C."/>
            <person name="Chen W.J."/>
            <person name="Zahm M."/>
            <person name="Cabau C."/>
            <person name="Klopp C."/>
            <person name="Thompson A.W."/>
            <person name="Robinson-Rechavi M."/>
            <person name="Braasch I."/>
            <person name="Lecointre G."/>
            <person name="Bobe J."/>
            <person name="Postlethwait J.H."/>
            <person name="Berthelot C."/>
            <person name="Roest Crollius H."/>
            <person name="Guiguen Y."/>
        </authorList>
    </citation>
    <scope>NUCLEOTIDE SEQUENCE</scope>
    <source>
        <strain evidence="1">NC1722</strain>
    </source>
</reference>
<comment type="caution">
    <text evidence="1">The sequence shown here is derived from an EMBL/GenBank/DDBJ whole genome shotgun (WGS) entry which is preliminary data.</text>
</comment>
<evidence type="ECO:0000313" key="1">
    <source>
        <dbReference type="EMBL" id="KAJ8405837.1"/>
    </source>
</evidence>
<dbReference type="Proteomes" id="UP001221898">
    <property type="component" value="Unassembled WGS sequence"/>
</dbReference>
<accession>A0AAD7WQS6</accession>
<name>A0AAD7WQS6_9TELE</name>